<dbReference type="CDD" id="cd18789">
    <property type="entry name" value="SF2_C_XPB"/>
    <property type="match status" value="1"/>
</dbReference>
<keyword evidence="6 18" id="KW-0347">Helicase</keyword>
<evidence type="ECO:0000256" key="7">
    <source>
        <dbReference type="ARBA" id="ARBA00022840"/>
    </source>
</evidence>
<evidence type="ECO:0000256" key="2">
    <source>
        <dbReference type="ARBA" id="ARBA00006637"/>
    </source>
</evidence>
<dbReference type="GO" id="GO:0003677">
    <property type="term" value="F:DNA binding"/>
    <property type="evidence" value="ECO:0007669"/>
    <property type="project" value="UniProtKB-KW"/>
</dbReference>
<name>A0AAD9DDZ3_9STRA</name>
<dbReference type="PROSITE" id="PS51194">
    <property type="entry name" value="HELICASE_CTER"/>
    <property type="match status" value="1"/>
</dbReference>
<dbReference type="FunFam" id="3.40.50.300:FF:000077">
    <property type="entry name" value="Probable DNA repair helicase RAD25"/>
    <property type="match status" value="1"/>
</dbReference>
<dbReference type="GO" id="GO:0016787">
    <property type="term" value="F:hydrolase activity"/>
    <property type="evidence" value="ECO:0007669"/>
    <property type="project" value="UniProtKB-KW"/>
</dbReference>
<feature type="compositionally biased region" description="Acidic residues" evidence="15">
    <location>
        <begin position="271"/>
        <end position="282"/>
    </location>
</feature>
<keyword evidence="9" id="KW-0234">DNA repair</keyword>
<keyword evidence="8" id="KW-0238">DNA-binding</keyword>
<evidence type="ECO:0000313" key="19">
    <source>
        <dbReference type="Proteomes" id="UP001224775"/>
    </source>
</evidence>
<evidence type="ECO:0000259" key="16">
    <source>
        <dbReference type="PROSITE" id="PS51192"/>
    </source>
</evidence>
<dbReference type="SMART" id="SM00490">
    <property type="entry name" value="HELICc"/>
    <property type="match status" value="1"/>
</dbReference>
<evidence type="ECO:0000256" key="6">
    <source>
        <dbReference type="ARBA" id="ARBA00022806"/>
    </source>
</evidence>
<evidence type="ECO:0000256" key="13">
    <source>
        <dbReference type="ARBA" id="ARBA00034808"/>
    </source>
</evidence>
<protein>
    <recommendedName>
        <fullName evidence="13">DNA 3'-5' helicase</fullName>
        <ecNumber evidence="13">5.6.2.4</ecNumber>
    </recommendedName>
</protein>
<dbReference type="Pfam" id="PF04851">
    <property type="entry name" value="ResIII"/>
    <property type="match status" value="1"/>
</dbReference>
<dbReference type="InterPro" id="IPR032438">
    <property type="entry name" value="ERCC3_RAD25_C"/>
</dbReference>
<dbReference type="SUPFAM" id="SSF52540">
    <property type="entry name" value="P-loop containing nucleoside triphosphate hydrolases"/>
    <property type="match status" value="2"/>
</dbReference>
<keyword evidence="7" id="KW-0067">ATP-binding</keyword>
<dbReference type="PRINTS" id="PR00851">
    <property type="entry name" value="XRODRMPGMNTB"/>
</dbReference>
<dbReference type="GO" id="GO:0000112">
    <property type="term" value="C:nucleotide-excision repair factor 3 complex"/>
    <property type="evidence" value="ECO:0007669"/>
    <property type="project" value="TreeGrafter"/>
</dbReference>
<evidence type="ECO:0000256" key="11">
    <source>
        <dbReference type="ARBA" id="ARBA00023242"/>
    </source>
</evidence>
<accession>A0AAD9DDZ3</accession>
<dbReference type="InterPro" id="IPR001161">
    <property type="entry name" value="XPB/Ssl2"/>
</dbReference>
<evidence type="ECO:0000256" key="9">
    <source>
        <dbReference type="ARBA" id="ARBA00023204"/>
    </source>
</evidence>
<dbReference type="GO" id="GO:0097550">
    <property type="term" value="C:transcription preinitiation complex"/>
    <property type="evidence" value="ECO:0007669"/>
    <property type="project" value="TreeGrafter"/>
</dbReference>
<comment type="subcellular location">
    <subcellularLocation>
        <location evidence="1">Nucleus</location>
    </subcellularLocation>
</comment>
<evidence type="ECO:0000256" key="4">
    <source>
        <dbReference type="ARBA" id="ARBA00022763"/>
    </source>
</evidence>
<dbReference type="GO" id="GO:0006367">
    <property type="term" value="P:transcription initiation at RNA polymerase II promoter"/>
    <property type="evidence" value="ECO:0007669"/>
    <property type="project" value="InterPro"/>
</dbReference>
<dbReference type="InterPro" id="IPR014001">
    <property type="entry name" value="Helicase_ATP-bd"/>
</dbReference>
<evidence type="ECO:0000256" key="15">
    <source>
        <dbReference type="SAM" id="MobiDB-lite"/>
    </source>
</evidence>
<dbReference type="Proteomes" id="UP001224775">
    <property type="component" value="Unassembled WGS sequence"/>
</dbReference>
<comment type="caution">
    <text evidence="18">The sequence shown here is derived from an EMBL/GenBank/DDBJ whole genome shotgun (WGS) entry which is preliminary data.</text>
</comment>
<keyword evidence="19" id="KW-1185">Reference proteome</keyword>
<dbReference type="EMBL" id="JATAAI010000008">
    <property type="protein sequence ID" value="KAK1744101.1"/>
    <property type="molecule type" value="Genomic_DNA"/>
</dbReference>
<dbReference type="InterPro" id="IPR050615">
    <property type="entry name" value="ATP-dep_DNA_Helicase"/>
</dbReference>
<dbReference type="GO" id="GO:0005675">
    <property type="term" value="C:transcription factor TFIIH holo complex"/>
    <property type="evidence" value="ECO:0007669"/>
    <property type="project" value="TreeGrafter"/>
</dbReference>
<dbReference type="Pfam" id="PF16203">
    <property type="entry name" value="ERCC3_RAD25_C"/>
    <property type="match status" value="1"/>
</dbReference>
<dbReference type="PANTHER" id="PTHR11274:SF0">
    <property type="entry name" value="GENERAL TRANSCRIPTION AND DNA REPAIR FACTOR IIH HELICASE SUBUNIT XPB"/>
    <property type="match status" value="1"/>
</dbReference>
<dbReference type="InterPro" id="IPR032830">
    <property type="entry name" value="XPB/Ssl2_N"/>
</dbReference>
<feature type="region of interest" description="Disordered" evidence="15">
    <location>
        <begin position="1"/>
        <end position="30"/>
    </location>
</feature>
<dbReference type="NCBIfam" id="TIGR00603">
    <property type="entry name" value="rad25"/>
    <property type="match status" value="1"/>
</dbReference>
<feature type="region of interest" description="Disordered" evidence="15">
    <location>
        <begin position="269"/>
        <end position="290"/>
    </location>
</feature>
<organism evidence="18 19">
    <name type="scientific">Skeletonema marinoi</name>
    <dbReference type="NCBI Taxonomy" id="267567"/>
    <lineage>
        <taxon>Eukaryota</taxon>
        <taxon>Sar</taxon>
        <taxon>Stramenopiles</taxon>
        <taxon>Ochrophyta</taxon>
        <taxon>Bacillariophyta</taxon>
        <taxon>Coscinodiscophyceae</taxon>
        <taxon>Thalassiosirophycidae</taxon>
        <taxon>Thalassiosirales</taxon>
        <taxon>Skeletonemataceae</taxon>
        <taxon>Skeletonema</taxon>
        <taxon>Skeletonema marinoi-dohrnii complex</taxon>
    </lineage>
</organism>
<evidence type="ECO:0000313" key="18">
    <source>
        <dbReference type="EMBL" id="KAK1744101.1"/>
    </source>
</evidence>
<dbReference type="EC" id="5.6.2.4" evidence="13"/>
<evidence type="ECO:0000256" key="3">
    <source>
        <dbReference type="ARBA" id="ARBA00022741"/>
    </source>
</evidence>
<dbReference type="Gene3D" id="3.40.50.300">
    <property type="entry name" value="P-loop containing nucleotide triphosphate hydrolases"/>
    <property type="match status" value="2"/>
</dbReference>
<comment type="catalytic activity">
    <reaction evidence="12">
        <text>Couples ATP hydrolysis with the unwinding of duplex DNA by translocating in the 3'-5' direction.</text>
        <dbReference type="EC" id="5.6.2.4"/>
    </reaction>
</comment>
<gene>
    <name evidence="18" type="ORF">QTG54_005698</name>
</gene>
<keyword evidence="10" id="KW-0413">Isomerase</keyword>
<feature type="domain" description="Helicase C-terminal" evidence="17">
    <location>
        <begin position="574"/>
        <end position="737"/>
    </location>
</feature>
<reference evidence="18" key="1">
    <citation type="submission" date="2023-06" db="EMBL/GenBank/DDBJ databases">
        <title>Survivors Of The Sea: Transcriptome response of Skeletonema marinoi to long-term dormancy.</title>
        <authorList>
            <person name="Pinder M.I.M."/>
            <person name="Kourtchenko O."/>
            <person name="Robertson E.K."/>
            <person name="Larsson T."/>
            <person name="Maumus F."/>
            <person name="Osuna-Cruz C.M."/>
            <person name="Vancaester E."/>
            <person name="Stenow R."/>
            <person name="Vandepoele K."/>
            <person name="Ploug H."/>
            <person name="Bruchert V."/>
            <person name="Godhe A."/>
            <person name="Topel M."/>
        </authorList>
    </citation>
    <scope>NUCLEOTIDE SEQUENCE</scope>
    <source>
        <strain evidence="18">R05AC</strain>
    </source>
</reference>
<dbReference type="SMART" id="SM00487">
    <property type="entry name" value="DEXDc"/>
    <property type="match status" value="1"/>
</dbReference>
<feature type="domain" description="Helicase ATP-binding" evidence="16">
    <location>
        <begin position="354"/>
        <end position="519"/>
    </location>
</feature>
<dbReference type="CDD" id="cd18029">
    <property type="entry name" value="DEXHc_XPB"/>
    <property type="match status" value="1"/>
</dbReference>
<evidence type="ECO:0000256" key="14">
    <source>
        <dbReference type="ARBA" id="ARBA00048988"/>
    </source>
</evidence>
<keyword evidence="5 18" id="KW-0378">Hydrolase</keyword>
<evidence type="ECO:0000256" key="5">
    <source>
        <dbReference type="ARBA" id="ARBA00022801"/>
    </source>
</evidence>
<dbReference type="GO" id="GO:0006289">
    <property type="term" value="P:nucleotide-excision repair"/>
    <property type="evidence" value="ECO:0007669"/>
    <property type="project" value="InterPro"/>
</dbReference>
<dbReference type="InterPro" id="IPR006935">
    <property type="entry name" value="Helicase/UvrB_N"/>
</dbReference>
<proteinExistence type="inferred from homology"/>
<evidence type="ECO:0000256" key="10">
    <source>
        <dbReference type="ARBA" id="ARBA00023235"/>
    </source>
</evidence>
<dbReference type="PROSITE" id="PS51192">
    <property type="entry name" value="HELICASE_ATP_BIND_1"/>
    <property type="match status" value="1"/>
</dbReference>
<evidence type="ECO:0000256" key="8">
    <source>
        <dbReference type="ARBA" id="ARBA00023125"/>
    </source>
</evidence>
<comment type="similarity">
    <text evidence="2">Belongs to the helicase family. RAD25/XPB subfamily.</text>
</comment>
<sequence>MTNEADDDYYGTASTNQQHEGGDEYTSAKKLVQRAADREALLKNLKPSASSLSADRSSSDVTNSLSTTSTQLGADFSSLKLKPDHISRPCWTCPDGTIYLEAFHEFYTKAYDFLVAISEPVARPEYVHEYKLTPYSLYAAVATNIDTESIVRVLNRFSKNEMPVGVAQFIRECTKRYGKAKLVLKHNKFYVESDYPAVLRELLRDDLISQARVAEETSGGDGAAAGGDGAAGVNNAAASGNGSNKNADGFVVNTKAEEMEENLRILREMDGDSDDDDDDDGEGGAQKQAVAKTTVSFQIKGDSVEVVKRRAIDLDYPLMEEYDFRNDKMNPDVPMDLKPHTKIRRYQERSLSKMFGNGRARSGIIVLPCGAGKTLTGVTAAQTIKKSVVCLCTNAVSVLQWKYQFKLWTNIPDENICVFTSDKKDDIPPQSAGGCVLITTYTMISFGGQRSDKSAEVMNQIKGREWGLLLMDEVHVVPAKMFRRVIGSVKAHCRLGLTATLVREDDLISDLNFLIGPKLYEANWMDLTTQGYLANVQCVEVWTPMTAPFMREYLMADNARLKQLLYVMNPAKLRATEFLMRFHEERGDKIIVFSDLVYSLKLYAAMLKRPMIYGETSERERQAILGTFRTSDALRTICISKVGDTSIDLPEANVIIQVSSHFGSRRQEAQRLGRILRPKSYTQTDGSNRSSFNAFFYTLVSTDTQEMFYSTKRQQYLIDQGYTFKIVTTLSEKADLEALQNDYAYKNAEDDRQLLRIVLTSDIEKDQRAEDTAIRKSNPDGAKLADLGVKRTAGSTLAQLSGGSGARYSSGPRKIHPMFAKRRKARM</sequence>
<dbReference type="PANTHER" id="PTHR11274">
    <property type="entry name" value="RAD25/XP-B DNA REPAIR HELICASE"/>
    <property type="match status" value="1"/>
</dbReference>
<evidence type="ECO:0000256" key="1">
    <source>
        <dbReference type="ARBA" id="ARBA00004123"/>
    </source>
</evidence>
<dbReference type="AlphaFoldDB" id="A0AAD9DDZ3"/>
<comment type="catalytic activity">
    <reaction evidence="14">
        <text>ATP + H2O = ADP + phosphate + H(+)</text>
        <dbReference type="Rhea" id="RHEA:13065"/>
        <dbReference type="ChEBI" id="CHEBI:15377"/>
        <dbReference type="ChEBI" id="CHEBI:15378"/>
        <dbReference type="ChEBI" id="CHEBI:30616"/>
        <dbReference type="ChEBI" id="CHEBI:43474"/>
        <dbReference type="ChEBI" id="CHEBI:456216"/>
        <dbReference type="EC" id="5.6.2.4"/>
    </reaction>
</comment>
<evidence type="ECO:0000259" key="17">
    <source>
        <dbReference type="PROSITE" id="PS51194"/>
    </source>
</evidence>
<dbReference type="GO" id="GO:0043138">
    <property type="term" value="F:3'-5' DNA helicase activity"/>
    <property type="evidence" value="ECO:0007669"/>
    <property type="project" value="UniProtKB-EC"/>
</dbReference>
<dbReference type="Pfam" id="PF13625">
    <property type="entry name" value="Helicase_C_3"/>
    <property type="match status" value="1"/>
</dbReference>
<dbReference type="InterPro" id="IPR001650">
    <property type="entry name" value="Helicase_C-like"/>
</dbReference>
<keyword evidence="3" id="KW-0547">Nucleotide-binding</keyword>
<dbReference type="FunFam" id="3.40.50.300:FF:000117">
    <property type="entry name" value="Putative DNA repair helicase rad25"/>
    <property type="match status" value="1"/>
</dbReference>
<dbReference type="GO" id="GO:0005524">
    <property type="term" value="F:ATP binding"/>
    <property type="evidence" value="ECO:0007669"/>
    <property type="project" value="UniProtKB-KW"/>
</dbReference>
<dbReference type="InterPro" id="IPR027417">
    <property type="entry name" value="P-loop_NTPase"/>
</dbReference>
<keyword evidence="4" id="KW-0227">DNA damage</keyword>
<evidence type="ECO:0000256" key="12">
    <source>
        <dbReference type="ARBA" id="ARBA00034617"/>
    </source>
</evidence>
<keyword evidence="11" id="KW-0539">Nucleus</keyword>